<reference evidence="6 7" key="1">
    <citation type="submission" date="2020-08" db="EMBL/GenBank/DDBJ databases">
        <title>Genomic Encyclopedia of Type Strains, Phase IV (KMG-IV): sequencing the most valuable type-strain genomes for metagenomic binning, comparative biology and taxonomic classification.</title>
        <authorList>
            <person name="Goeker M."/>
        </authorList>
    </citation>
    <scope>NUCLEOTIDE SEQUENCE [LARGE SCALE GENOMIC DNA]</scope>
    <source>
        <strain evidence="6 7">DSM 11590</strain>
    </source>
</reference>
<evidence type="ECO:0000313" key="6">
    <source>
        <dbReference type="EMBL" id="MBB6208802.1"/>
    </source>
</evidence>
<keyword evidence="1" id="KW-0805">Transcription regulation</keyword>
<feature type="domain" description="HTH araC/xylS-type" evidence="5">
    <location>
        <begin position="166"/>
        <end position="264"/>
    </location>
</feature>
<dbReference type="InterPro" id="IPR037923">
    <property type="entry name" value="HTH-like"/>
</dbReference>
<dbReference type="RefSeq" id="WP_184260203.1">
    <property type="nucleotide sequence ID" value="NZ_JACIIX010000001.1"/>
</dbReference>
<evidence type="ECO:0000256" key="4">
    <source>
        <dbReference type="ARBA" id="ARBA00023163"/>
    </source>
</evidence>
<evidence type="ECO:0000313" key="7">
    <source>
        <dbReference type="Proteomes" id="UP000544872"/>
    </source>
</evidence>
<dbReference type="Proteomes" id="UP000544872">
    <property type="component" value="Unassembled WGS sequence"/>
</dbReference>
<evidence type="ECO:0000259" key="5">
    <source>
        <dbReference type="PROSITE" id="PS01124"/>
    </source>
</evidence>
<dbReference type="InterPro" id="IPR009057">
    <property type="entry name" value="Homeodomain-like_sf"/>
</dbReference>
<dbReference type="GO" id="GO:0003700">
    <property type="term" value="F:DNA-binding transcription factor activity"/>
    <property type="evidence" value="ECO:0007669"/>
    <property type="project" value="InterPro"/>
</dbReference>
<dbReference type="InterPro" id="IPR050204">
    <property type="entry name" value="AraC_XylS_family_regulators"/>
</dbReference>
<sequence>MPETHLQRSASLPAFELRKVRGAPVCFRPHSHDELSAGIIDSGLSTYLNRRQQERVGPGSVVTINAGDTHACNAEQVDWSYRMLFADPQWAADALNAEPGRPVPVFAGRGATGAGVVRRFDRAWTLLTTDAGPLETETAVIDLLSPLLETQPDTPPKRRRADPAMIRARDMILDHLGDPLPLAELSEAVGLTRSQLLHRFRLTWGQAPHACQLDERIKRAKPMLRRGDRSLSDIAQTLGFADQAHFQRHFRQRLALTPGQYRAFFRA</sequence>
<dbReference type="Pfam" id="PF02311">
    <property type="entry name" value="AraC_binding"/>
    <property type="match status" value="1"/>
</dbReference>
<protein>
    <submittedName>
        <fullName evidence="6">AraC-like DNA-binding protein</fullName>
    </submittedName>
</protein>
<keyword evidence="3" id="KW-0010">Activator</keyword>
<dbReference type="PANTHER" id="PTHR46796:SF2">
    <property type="entry name" value="TRANSCRIPTIONAL REGULATORY PROTEIN"/>
    <property type="match status" value="1"/>
</dbReference>
<accession>A0A7X0DM38</accession>
<dbReference type="InterPro" id="IPR018060">
    <property type="entry name" value="HTH_AraC"/>
</dbReference>
<evidence type="ECO:0000256" key="1">
    <source>
        <dbReference type="ARBA" id="ARBA00023015"/>
    </source>
</evidence>
<evidence type="ECO:0000256" key="3">
    <source>
        <dbReference type="ARBA" id="ARBA00023159"/>
    </source>
</evidence>
<dbReference type="Gene3D" id="1.10.10.60">
    <property type="entry name" value="Homeodomain-like"/>
    <property type="match status" value="1"/>
</dbReference>
<dbReference type="InterPro" id="IPR020449">
    <property type="entry name" value="Tscrpt_reg_AraC-type_HTH"/>
</dbReference>
<name>A0A7X0DM38_NOVIT</name>
<dbReference type="InterPro" id="IPR003313">
    <property type="entry name" value="AraC-bd"/>
</dbReference>
<dbReference type="PROSITE" id="PS01124">
    <property type="entry name" value="HTH_ARAC_FAMILY_2"/>
    <property type="match status" value="1"/>
</dbReference>
<evidence type="ECO:0000256" key="2">
    <source>
        <dbReference type="ARBA" id="ARBA00023125"/>
    </source>
</evidence>
<dbReference type="SMART" id="SM00342">
    <property type="entry name" value="HTH_ARAC"/>
    <property type="match status" value="1"/>
</dbReference>
<dbReference type="PROSITE" id="PS00041">
    <property type="entry name" value="HTH_ARAC_FAMILY_1"/>
    <property type="match status" value="1"/>
</dbReference>
<dbReference type="Pfam" id="PF12833">
    <property type="entry name" value="HTH_18"/>
    <property type="match status" value="1"/>
</dbReference>
<dbReference type="PRINTS" id="PR00032">
    <property type="entry name" value="HTHARAC"/>
</dbReference>
<dbReference type="GO" id="GO:0043565">
    <property type="term" value="F:sequence-specific DNA binding"/>
    <property type="evidence" value="ECO:0007669"/>
    <property type="project" value="InterPro"/>
</dbReference>
<dbReference type="SUPFAM" id="SSF51215">
    <property type="entry name" value="Regulatory protein AraC"/>
    <property type="match status" value="1"/>
</dbReference>
<gene>
    <name evidence="6" type="ORF">FHS48_000183</name>
</gene>
<proteinExistence type="predicted"/>
<organism evidence="6 7">
    <name type="scientific">Novispirillum itersonii</name>
    <name type="common">Aquaspirillum itersonii</name>
    <dbReference type="NCBI Taxonomy" id="189"/>
    <lineage>
        <taxon>Bacteria</taxon>
        <taxon>Pseudomonadati</taxon>
        <taxon>Pseudomonadota</taxon>
        <taxon>Alphaproteobacteria</taxon>
        <taxon>Rhodospirillales</taxon>
        <taxon>Novispirillaceae</taxon>
        <taxon>Novispirillum</taxon>
    </lineage>
</organism>
<keyword evidence="7" id="KW-1185">Reference proteome</keyword>
<dbReference type="EMBL" id="JACIIX010000001">
    <property type="protein sequence ID" value="MBB6208802.1"/>
    <property type="molecule type" value="Genomic_DNA"/>
</dbReference>
<keyword evidence="4" id="KW-0804">Transcription</keyword>
<comment type="caution">
    <text evidence="6">The sequence shown here is derived from an EMBL/GenBank/DDBJ whole genome shotgun (WGS) entry which is preliminary data.</text>
</comment>
<keyword evidence="2 6" id="KW-0238">DNA-binding</keyword>
<dbReference type="PANTHER" id="PTHR46796">
    <property type="entry name" value="HTH-TYPE TRANSCRIPTIONAL ACTIVATOR RHAS-RELATED"/>
    <property type="match status" value="1"/>
</dbReference>
<dbReference type="InterPro" id="IPR018062">
    <property type="entry name" value="HTH_AraC-typ_CS"/>
</dbReference>
<dbReference type="AlphaFoldDB" id="A0A7X0DM38"/>
<dbReference type="SUPFAM" id="SSF46689">
    <property type="entry name" value="Homeodomain-like"/>
    <property type="match status" value="2"/>
</dbReference>